<protein>
    <submittedName>
        <fullName evidence="1">Uncharacterized protein</fullName>
    </submittedName>
</protein>
<dbReference type="AlphaFoldDB" id="A0A4R2BR52"/>
<gene>
    <name evidence="1" type="ORF">EV665_1794</name>
</gene>
<accession>A0A4R2BR52</accession>
<keyword evidence="2" id="KW-1185">Reference proteome</keyword>
<proteinExistence type="predicted"/>
<evidence type="ECO:0000313" key="2">
    <source>
        <dbReference type="Proteomes" id="UP000295351"/>
    </source>
</evidence>
<evidence type="ECO:0000313" key="1">
    <source>
        <dbReference type="EMBL" id="TCN29285.1"/>
    </source>
</evidence>
<name>A0A4R2BR52_SHIGR</name>
<organism evidence="1 2">
    <name type="scientific">Shinella granuli</name>
    <dbReference type="NCBI Taxonomy" id="323621"/>
    <lineage>
        <taxon>Bacteria</taxon>
        <taxon>Pseudomonadati</taxon>
        <taxon>Pseudomonadota</taxon>
        <taxon>Alphaproteobacteria</taxon>
        <taxon>Hyphomicrobiales</taxon>
        <taxon>Rhizobiaceae</taxon>
        <taxon>Shinella</taxon>
    </lineage>
</organism>
<comment type="caution">
    <text evidence="1">The sequence shown here is derived from an EMBL/GenBank/DDBJ whole genome shotgun (WGS) entry which is preliminary data.</text>
</comment>
<feature type="non-terminal residue" evidence="1">
    <location>
        <position position="109"/>
    </location>
</feature>
<reference evidence="1 2" key="1">
    <citation type="submission" date="2019-03" db="EMBL/GenBank/DDBJ databases">
        <title>Genomic Encyclopedia of Type Strains, Phase IV (KMG-IV): sequencing the most valuable type-strain genomes for metagenomic binning, comparative biology and taxonomic classification.</title>
        <authorList>
            <person name="Goeker M."/>
        </authorList>
    </citation>
    <scope>NUCLEOTIDE SEQUENCE [LARGE SCALE GENOMIC DNA]</scope>
    <source>
        <strain evidence="1 2">DSM 18401</strain>
    </source>
</reference>
<sequence length="109" mass="12636">MARPTHVYTIEYVATLISENLELIEEVARNSDNIDYGEMIHAYDGTEEGVTTFTERGVESLKEFLADVRTWECGVRQFLVDEQCDPEVIKPSWQTSRNHKPRGLRRMDT</sequence>
<dbReference type="Proteomes" id="UP000295351">
    <property type="component" value="Unassembled WGS sequence"/>
</dbReference>
<dbReference type="EMBL" id="SLVX01000079">
    <property type="protein sequence ID" value="TCN29285.1"/>
    <property type="molecule type" value="Genomic_DNA"/>
</dbReference>